<sequence>MHSMVRSVACNEGARRKGRRRHEPGRLQEFYSLGRGAQKLLVKSLQAAQHDWYRHQRPKSRPDSGMPYEMTKAGIQTWISRTLSMFDARLIAFAKPSVACYSAIRPVSRPRSGTSAASHRLFRIPELLEKILRCAELKELFAACNLSHSWRATVEYIITSPVGNLTSSKPIEYGQHIKSDPPWPQPIEEELEEFQQNLLDVPQYRRWLTEYPVEVEIYFPAYLTQVCEIPEQTSARFKELFGASTYTTESCWLDFSQLKISPYLDYLFPNRISARSGRCDIRLQPGVSAQECLFKASELPSSQLTKIIGSFFITEPPCKSVGIYVAAREPAVHLCDFEVSHTRLLVRLHNEEGVRIGQLISALMEYSAEVLADWIADTRLDRQRVAEPC</sequence>
<accession>A0A7C8MVF3</accession>
<reference evidence="2 3" key="1">
    <citation type="submission" date="2020-01" db="EMBL/GenBank/DDBJ databases">
        <authorList>
            <consortium name="DOE Joint Genome Institute"/>
            <person name="Haridas S."/>
            <person name="Albert R."/>
            <person name="Binder M."/>
            <person name="Bloem J."/>
            <person name="Labutti K."/>
            <person name="Salamov A."/>
            <person name="Andreopoulos B."/>
            <person name="Baker S.E."/>
            <person name="Barry K."/>
            <person name="Bills G."/>
            <person name="Bluhm B.H."/>
            <person name="Cannon C."/>
            <person name="Castanera R."/>
            <person name="Culley D.E."/>
            <person name="Daum C."/>
            <person name="Ezra D."/>
            <person name="Gonzalez J.B."/>
            <person name="Henrissat B."/>
            <person name="Kuo A."/>
            <person name="Liang C."/>
            <person name="Lipzen A."/>
            <person name="Lutzoni F."/>
            <person name="Magnuson J."/>
            <person name="Mondo S."/>
            <person name="Nolan M."/>
            <person name="Ohm R."/>
            <person name="Pangilinan J."/>
            <person name="Park H.-J.H."/>
            <person name="Ramirez L."/>
            <person name="Alfaro M."/>
            <person name="Sun H."/>
            <person name="Tritt A."/>
            <person name="Yoshinaga Y."/>
            <person name="Zwiers L.-H.L."/>
            <person name="Turgeon B.G."/>
            <person name="Goodwin S.B."/>
            <person name="Spatafora J.W."/>
            <person name="Crous P.W."/>
            <person name="Grigoriev I.V."/>
        </authorList>
    </citation>
    <scope>NUCLEOTIDE SEQUENCE [LARGE SCALE GENOMIC DNA]</scope>
    <source>
        <strain evidence="2 3">CBS 611.86</strain>
    </source>
</reference>
<protein>
    <recommendedName>
        <fullName evidence="4">F-box domain-containing protein</fullName>
    </recommendedName>
</protein>
<evidence type="ECO:0008006" key="4">
    <source>
        <dbReference type="Google" id="ProtNLM"/>
    </source>
</evidence>
<dbReference type="OrthoDB" id="3801272at2759"/>
<gene>
    <name evidence="2" type="ORF">BDV95DRAFT_563140</name>
</gene>
<evidence type="ECO:0000313" key="2">
    <source>
        <dbReference type="EMBL" id="KAF2875985.1"/>
    </source>
</evidence>
<organism evidence="2 3">
    <name type="scientific">Massariosphaeria phaeospora</name>
    <dbReference type="NCBI Taxonomy" id="100035"/>
    <lineage>
        <taxon>Eukaryota</taxon>
        <taxon>Fungi</taxon>
        <taxon>Dikarya</taxon>
        <taxon>Ascomycota</taxon>
        <taxon>Pezizomycotina</taxon>
        <taxon>Dothideomycetes</taxon>
        <taxon>Pleosporomycetidae</taxon>
        <taxon>Pleosporales</taxon>
        <taxon>Pleosporales incertae sedis</taxon>
        <taxon>Massariosphaeria</taxon>
    </lineage>
</organism>
<comment type="caution">
    <text evidence="2">The sequence shown here is derived from an EMBL/GenBank/DDBJ whole genome shotgun (WGS) entry which is preliminary data.</text>
</comment>
<evidence type="ECO:0000313" key="3">
    <source>
        <dbReference type="Proteomes" id="UP000481861"/>
    </source>
</evidence>
<proteinExistence type="predicted"/>
<dbReference type="EMBL" id="JAADJZ010000004">
    <property type="protein sequence ID" value="KAF2875985.1"/>
    <property type="molecule type" value="Genomic_DNA"/>
</dbReference>
<dbReference type="Proteomes" id="UP000481861">
    <property type="component" value="Unassembled WGS sequence"/>
</dbReference>
<dbReference type="AlphaFoldDB" id="A0A7C8MVF3"/>
<feature type="region of interest" description="Disordered" evidence="1">
    <location>
        <begin position="1"/>
        <end position="24"/>
    </location>
</feature>
<keyword evidence="3" id="KW-1185">Reference proteome</keyword>
<evidence type="ECO:0000256" key="1">
    <source>
        <dbReference type="SAM" id="MobiDB-lite"/>
    </source>
</evidence>
<name>A0A7C8MVF3_9PLEO</name>